<dbReference type="PROSITE" id="PS50110">
    <property type="entry name" value="RESPONSE_REGULATORY"/>
    <property type="match status" value="1"/>
</dbReference>
<feature type="domain" description="HTH LytTR-type" evidence="7">
    <location>
        <begin position="142"/>
        <end position="243"/>
    </location>
</feature>
<dbReference type="InterPro" id="IPR046947">
    <property type="entry name" value="LytR-like"/>
</dbReference>
<protein>
    <submittedName>
        <fullName evidence="8">DNA-binding response regulator</fullName>
    </submittedName>
</protein>
<dbReference type="CDD" id="cd17533">
    <property type="entry name" value="REC_LytTR_AgrA-like"/>
    <property type="match status" value="1"/>
</dbReference>
<reference evidence="8 9" key="2">
    <citation type="submission" date="2018-02" db="EMBL/GenBank/DDBJ databases">
        <title>Whole genome sequencing analysis of Streptococcus pluranimalium isolated from cattle infected mastitis in China.</title>
        <authorList>
            <person name="Zhang J.-R."/>
            <person name="Hu G.-Z."/>
        </authorList>
    </citation>
    <scope>NUCLEOTIDE SEQUENCE [LARGE SCALE GENOMIC DNA]</scope>
    <source>
        <strain evidence="8 9">TH11417</strain>
    </source>
</reference>
<proteinExistence type="predicted"/>
<feature type="modified residue" description="4-aspartylphosphate" evidence="5">
    <location>
        <position position="59"/>
    </location>
</feature>
<dbReference type="GO" id="GO:0003677">
    <property type="term" value="F:DNA binding"/>
    <property type="evidence" value="ECO:0007669"/>
    <property type="project" value="UniProtKB-KW"/>
</dbReference>
<evidence type="ECO:0000256" key="3">
    <source>
        <dbReference type="ARBA" id="ARBA00023159"/>
    </source>
</evidence>
<dbReference type="SMART" id="SM00448">
    <property type="entry name" value="REC"/>
    <property type="match status" value="1"/>
</dbReference>
<name>A0A2L0D526_9STRE</name>
<dbReference type="Proteomes" id="UP000238956">
    <property type="component" value="Chromosome"/>
</dbReference>
<dbReference type="EMBL" id="CP025536">
    <property type="protein sequence ID" value="AUW96917.1"/>
    <property type="molecule type" value="Genomic_DNA"/>
</dbReference>
<dbReference type="InterPro" id="IPR007492">
    <property type="entry name" value="LytTR_DNA-bd_dom"/>
</dbReference>
<dbReference type="GeneID" id="98393695"/>
<keyword evidence="3" id="KW-0010">Activator</keyword>
<keyword evidence="1" id="KW-0963">Cytoplasm</keyword>
<dbReference type="AlphaFoldDB" id="A0A2L0D526"/>
<dbReference type="OrthoDB" id="9809318at2"/>
<keyword evidence="9" id="KW-1185">Reference proteome</keyword>
<dbReference type="Gene3D" id="2.40.50.1020">
    <property type="entry name" value="LytTr DNA-binding domain"/>
    <property type="match status" value="1"/>
</dbReference>
<evidence type="ECO:0000259" key="6">
    <source>
        <dbReference type="PROSITE" id="PS50110"/>
    </source>
</evidence>
<reference evidence="8 9" key="1">
    <citation type="submission" date="2017-12" db="EMBL/GenBank/DDBJ databases">
        <authorList>
            <person name="Hurst M.R.H."/>
        </authorList>
    </citation>
    <scope>NUCLEOTIDE SEQUENCE [LARGE SCALE GENOMIC DNA]</scope>
    <source>
        <strain evidence="8 9">TH11417</strain>
    </source>
</reference>
<evidence type="ECO:0000256" key="2">
    <source>
        <dbReference type="ARBA" id="ARBA00023012"/>
    </source>
</evidence>
<dbReference type="PANTHER" id="PTHR37299:SF3">
    <property type="entry name" value="STAGE 0 SPORULATION PROTEIN A HOMOLOG"/>
    <property type="match status" value="1"/>
</dbReference>
<keyword evidence="8" id="KW-0238">DNA-binding</keyword>
<keyword evidence="5" id="KW-0597">Phosphoprotein</keyword>
<feature type="domain" description="Response regulatory" evidence="6">
    <location>
        <begin position="2"/>
        <end position="126"/>
    </location>
</feature>
<evidence type="ECO:0000313" key="8">
    <source>
        <dbReference type="EMBL" id="AUW96917.1"/>
    </source>
</evidence>
<sequence>MNIYILEDDLFQQSYLEFLVEDILAEKHLTTSSIFSFDEPKSLLAAIYGKGQKHIFLLDIEIHQNEQAGLQLAQAIREQDPLATIVFITTHTEMMPLVFQLQVGAMDYLDKDLSREDLKQRLTSLLEKINESNELVDLEDYFIYETEYTEVQLPFAKINYIETSPRPHKLILHTNTDRIEFTGKLQEILQKEKRFIKCHRSYLVNPKNISKIDIKERTAYFSDGSSCIISRTMVKELRRIVKEGREV</sequence>
<comment type="function">
    <text evidence="4">Required for high-level post-exponential phase expression of a series of secreted proteins.</text>
</comment>
<dbReference type="Pfam" id="PF04397">
    <property type="entry name" value="LytTR"/>
    <property type="match status" value="1"/>
</dbReference>
<dbReference type="PANTHER" id="PTHR37299">
    <property type="entry name" value="TRANSCRIPTIONAL REGULATOR-RELATED"/>
    <property type="match status" value="1"/>
</dbReference>
<organism evidence="8 9">
    <name type="scientific">Streptococcus pluranimalium</name>
    <dbReference type="NCBI Taxonomy" id="82348"/>
    <lineage>
        <taxon>Bacteria</taxon>
        <taxon>Bacillati</taxon>
        <taxon>Bacillota</taxon>
        <taxon>Bacilli</taxon>
        <taxon>Lactobacillales</taxon>
        <taxon>Streptococcaceae</taxon>
        <taxon>Streptococcus</taxon>
    </lineage>
</organism>
<dbReference type="InterPro" id="IPR011006">
    <property type="entry name" value="CheY-like_superfamily"/>
</dbReference>
<evidence type="ECO:0000256" key="1">
    <source>
        <dbReference type="ARBA" id="ARBA00022490"/>
    </source>
</evidence>
<gene>
    <name evidence="8" type="ORF">C0J00_07200</name>
</gene>
<evidence type="ECO:0000259" key="7">
    <source>
        <dbReference type="PROSITE" id="PS50930"/>
    </source>
</evidence>
<accession>A0A2L0D526</accession>
<evidence type="ECO:0000313" key="9">
    <source>
        <dbReference type="Proteomes" id="UP000238956"/>
    </source>
</evidence>
<keyword evidence="2" id="KW-0902">Two-component regulatory system</keyword>
<dbReference type="SUPFAM" id="SSF52172">
    <property type="entry name" value="CheY-like"/>
    <property type="match status" value="1"/>
</dbReference>
<dbReference type="KEGG" id="splr:C0J00_07200"/>
<dbReference type="InterPro" id="IPR001789">
    <property type="entry name" value="Sig_transdc_resp-reg_receiver"/>
</dbReference>
<evidence type="ECO:0000256" key="5">
    <source>
        <dbReference type="PROSITE-ProRule" id="PRU00169"/>
    </source>
</evidence>
<evidence type="ECO:0000256" key="4">
    <source>
        <dbReference type="ARBA" id="ARBA00037164"/>
    </source>
</evidence>
<dbReference type="RefSeq" id="WP_104968239.1">
    <property type="nucleotide sequence ID" value="NZ_CP025536.1"/>
</dbReference>
<dbReference type="PROSITE" id="PS50930">
    <property type="entry name" value="HTH_LYTTR"/>
    <property type="match status" value="1"/>
</dbReference>
<dbReference type="Pfam" id="PF00072">
    <property type="entry name" value="Response_reg"/>
    <property type="match status" value="1"/>
</dbReference>
<dbReference type="Gene3D" id="3.40.50.2300">
    <property type="match status" value="1"/>
</dbReference>
<dbReference type="GO" id="GO:0000156">
    <property type="term" value="F:phosphorelay response regulator activity"/>
    <property type="evidence" value="ECO:0007669"/>
    <property type="project" value="InterPro"/>
</dbReference>
<dbReference type="SMART" id="SM00850">
    <property type="entry name" value="LytTR"/>
    <property type="match status" value="1"/>
</dbReference>